<gene>
    <name evidence="1" type="ORF">FHK87_04605</name>
</gene>
<proteinExistence type="predicted"/>
<dbReference type="Proteomes" id="UP000315540">
    <property type="component" value="Unassembled WGS sequence"/>
</dbReference>
<organism evidence="1 2">
    <name type="scientific">Aquimarina algicola</name>
    <dbReference type="NCBI Taxonomy" id="2589995"/>
    <lineage>
        <taxon>Bacteria</taxon>
        <taxon>Pseudomonadati</taxon>
        <taxon>Bacteroidota</taxon>
        <taxon>Flavobacteriia</taxon>
        <taxon>Flavobacteriales</taxon>
        <taxon>Flavobacteriaceae</taxon>
        <taxon>Aquimarina</taxon>
    </lineage>
</organism>
<accession>A0A504JJF9</accession>
<reference evidence="1 2" key="1">
    <citation type="submission" date="2019-06" db="EMBL/GenBank/DDBJ databases">
        <authorList>
            <person name="Meng X."/>
        </authorList>
    </citation>
    <scope>NUCLEOTIDE SEQUENCE [LARGE SCALE GENOMIC DNA]</scope>
    <source>
        <strain evidence="1 2">M625</strain>
    </source>
</reference>
<protein>
    <submittedName>
        <fullName evidence="1">Uncharacterized protein</fullName>
    </submittedName>
</protein>
<keyword evidence="2" id="KW-1185">Reference proteome</keyword>
<evidence type="ECO:0000313" key="1">
    <source>
        <dbReference type="EMBL" id="TPN86889.1"/>
    </source>
</evidence>
<evidence type="ECO:0000313" key="2">
    <source>
        <dbReference type="Proteomes" id="UP000315540"/>
    </source>
</evidence>
<dbReference type="EMBL" id="VFWZ01000002">
    <property type="protein sequence ID" value="TPN86889.1"/>
    <property type="molecule type" value="Genomic_DNA"/>
</dbReference>
<dbReference type="OrthoDB" id="9844126at2"/>
<dbReference type="AlphaFoldDB" id="A0A504JJF9"/>
<comment type="caution">
    <text evidence="1">The sequence shown here is derived from an EMBL/GenBank/DDBJ whole genome shotgun (WGS) entry which is preliminary data.</text>
</comment>
<sequence>MEKGEFVRMFFEDVFINDKSLDEISEKYRYKGSKIKSKDEANEMFKKHIEFLKSEKEHLLERRNGFKVETYENSSRNNLLPFEKNERKNIYVVSVADNIESYILMKESKIISLLYFRKGSDSNAYFIPYYAKSEY</sequence>
<name>A0A504JJF9_9FLAO</name>
<dbReference type="RefSeq" id="WP_140590529.1">
    <property type="nucleotide sequence ID" value="NZ_VFWZ01000002.1"/>
</dbReference>